<feature type="transmembrane region" description="Helical" evidence="8">
    <location>
        <begin position="353"/>
        <end position="379"/>
    </location>
</feature>
<evidence type="ECO:0000256" key="4">
    <source>
        <dbReference type="ARBA" id="ARBA00022847"/>
    </source>
</evidence>
<dbReference type="EMBL" id="JQIM01000008">
    <property type="protein sequence ID" value="KGX16500.1"/>
    <property type="molecule type" value="Genomic_DNA"/>
</dbReference>
<sequence>MDELRSQRRAERAARNEHAGGAPPGAAARRAGNACDKPDARGAHGTHGAHDAYGSRDEPGADGRRRARAAPWYRRLGPGLLTGASDDDPSGIATYAQAGSQFGFAMLWLTVVTLPLMVAVQLASAHVGRGDREGLIAAIRRYYGAPLAKTLVVLVALVNVANVGADLSAMGDATALLVGGKSYWFALAYGAGMFALQVRLPYPRYARYLKWLSIALFAYVIEVALVDVDWAAVAHALVAPRIAFSHEYATTAVAVLGTTISPYLFVWQAALEVEEIAQERRAGTSAGASRKSSTSRGQGRRILIDTWVGMLASNVVAFCIMLTASAVFFAHGVHDIATTRQAAKTLEPIAGRAAFLLFACGIVVSGLLAIPAFASSAAYGFAEAWRFRASMNAPLARAPLFYAVIGACLAVGVALCFSPINPIKALYWSAVLNGVAAVPMLAMVMRLASRRDVVGRLTNGIVLNTLGWSATALMAVAVGVMVFDLVS</sequence>
<feature type="transmembrane region" description="Helical" evidence="8">
    <location>
        <begin position="461"/>
        <end position="483"/>
    </location>
</feature>
<dbReference type="PANTHER" id="PTHR11706:SF33">
    <property type="entry name" value="NATURAL RESISTANCE-ASSOCIATED MACROPHAGE PROTEIN 2"/>
    <property type="match status" value="1"/>
</dbReference>
<feature type="compositionally biased region" description="Low complexity" evidence="7">
    <location>
        <begin position="19"/>
        <end position="32"/>
    </location>
</feature>
<dbReference type="GO" id="GO:0005886">
    <property type="term" value="C:plasma membrane"/>
    <property type="evidence" value="ECO:0007669"/>
    <property type="project" value="TreeGrafter"/>
</dbReference>
<feature type="compositionally biased region" description="Basic and acidic residues" evidence="7">
    <location>
        <begin position="36"/>
        <end position="64"/>
    </location>
</feature>
<dbReference type="AlphaFoldDB" id="A0AA40JIM2"/>
<dbReference type="Proteomes" id="UP000030475">
    <property type="component" value="Unassembled WGS sequence"/>
</dbReference>
<evidence type="ECO:0000256" key="5">
    <source>
        <dbReference type="ARBA" id="ARBA00022989"/>
    </source>
</evidence>
<name>A0AA40JIM2_BURPE</name>
<evidence type="ECO:0000256" key="1">
    <source>
        <dbReference type="ARBA" id="ARBA00004141"/>
    </source>
</evidence>
<evidence type="ECO:0000256" key="7">
    <source>
        <dbReference type="SAM" id="MobiDB-lite"/>
    </source>
</evidence>
<feature type="transmembrane region" description="Helical" evidence="8">
    <location>
        <begin position="142"/>
        <end position="161"/>
    </location>
</feature>
<comment type="caution">
    <text evidence="9">The sequence shown here is derived from an EMBL/GenBank/DDBJ whole genome shotgun (WGS) entry which is preliminary data.</text>
</comment>
<reference evidence="9 10" key="1">
    <citation type="submission" date="2014-08" db="EMBL/GenBank/DDBJ databases">
        <authorList>
            <person name="Bunnell A."/>
            <person name="Chain P.S."/>
            <person name="Chertkov O."/>
            <person name="Currie B.J."/>
            <person name="Daligault H.E."/>
            <person name="Davenport K.W."/>
            <person name="Davis C."/>
            <person name="Gleasner C.D."/>
            <person name="Johnson S.L."/>
            <person name="Kaestli M."/>
            <person name="Koren S."/>
            <person name="Kunde Y.A."/>
            <person name="Mayo M."/>
            <person name="McMurry K.K."/>
            <person name="Price E.P."/>
            <person name="Reitenga K.G."/>
            <person name="Robison R."/>
            <person name="Rosovitz M.J."/>
            <person name="Sarovich D.S."/>
            <person name="Teshima H."/>
        </authorList>
    </citation>
    <scope>NUCLEOTIDE SEQUENCE [LARGE SCALE GENOMIC DNA]</scope>
    <source>
        <strain evidence="9 10">MSHR44</strain>
    </source>
</reference>
<comment type="subcellular location">
    <subcellularLocation>
        <location evidence="1">Membrane</location>
        <topology evidence="1">Multi-pass membrane protein</topology>
    </subcellularLocation>
</comment>
<proteinExistence type="predicted"/>
<dbReference type="GO" id="GO:0034755">
    <property type="term" value="P:iron ion transmembrane transport"/>
    <property type="evidence" value="ECO:0007669"/>
    <property type="project" value="TreeGrafter"/>
</dbReference>
<keyword evidence="3 8" id="KW-0812">Transmembrane</keyword>
<accession>A0AA40JIM2</accession>
<evidence type="ECO:0000313" key="10">
    <source>
        <dbReference type="Proteomes" id="UP000030475"/>
    </source>
</evidence>
<evidence type="ECO:0000256" key="8">
    <source>
        <dbReference type="SAM" id="Phobius"/>
    </source>
</evidence>
<dbReference type="RefSeq" id="WP_038739867.1">
    <property type="nucleotide sequence ID" value="NZ_KN323089.1"/>
</dbReference>
<dbReference type="GO" id="GO:0015293">
    <property type="term" value="F:symporter activity"/>
    <property type="evidence" value="ECO:0007669"/>
    <property type="project" value="UniProtKB-KW"/>
</dbReference>
<keyword evidence="6 8" id="KW-0472">Membrane</keyword>
<keyword evidence="5 8" id="KW-1133">Transmembrane helix</keyword>
<feature type="region of interest" description="Disordered" evidence="7">
    <location>
        <begin position="1"/>
        <end position="67"/>
    </location>
</feature>
<keyword evidence="4" id="KW-0769">Symport</keyword>
<feature type="compositionally biased region" description="Basic and acidic residues" evidence="7">
    <location>
        <begin position="1"/>
        <end position="18"/>
    </location>
</feature>
<evidence type="ECO:0000256" key="2">
    <source>
        <dbReference type="ARBA" id="ARBA00022448"/>
    </source>
</evidence>
<feature type="transmembrane region" description="Helical" evidence="8">
    <location>
        <begin position="173"/>
        <end position="196"/>
    </location>
</feature>
<dbReference type="InterPro" id="IPR001046">
    <property type="entry name" value="NRAMP_fam"/>
</dbReference>
<dbReference type="Pfam" id="PF01566">
    <property type="entry name" value="Nramp"/>
    <property type="match status" value="1"/>
</dbReference>
<dbReference type="PANTHER" id="PTHR11706">
    <property type="entry name" value="SOLUTE CARRIER PROTEIN FAMILY 11 MEMBER"/>
    <property type="match status" value="1"/>
</dbReference>
<feature type="transmembrane region" description="Helical" evidence="8">
    <location>
        <begin position="306"/>
        <end position="333"/>
    </location>
</feature>
<feature type="transmembrane region" description="Helical" evidence="8">
    <location>
        <begin position="208"/>
        <end position="228"/>
    </location>
</feature>
<protein>
    <submittedName>
        <fullName evidence="9">Natural resistance-associated macrophage family protein</fullName>
    </submittedName>
</protein>
<evidence type="ECO:0000256" key="3">
    <source>
        <dbReference type="ARBA" id="ARBA00022692"/>
    </source>
</evidence>
<gene>
    <name evidence="9" type="ORF">Y036_5263</name>
</gene>
<dbReference type="GO" id="GO:0015086">
    <property type="term" value="F:cadmium ion transmembrane transporter activity"/>
    <property type="evidence" value="ECO:0007669"/>
    <property type="project" value="TreeGrafter"/>
</dbReference>
<feature type="transmembrane region" description="Helical" evidence="8">
    <location>
        <begin position="400"/>
        <end position="420"/>
    </location>
</feature>
<feature type="transmembrane region" description="Helical" evidence="8">
    <location>
        <begin position="426"/>
        <end position="449"/>
    </location>
</feature>
<evidence type="ECO:0000313" key="9">
    <source>
        <dbReference type="EMBL" id="KGX16500.1"/>
    </source>
</evidence>
<evidence type="ECO:0000256" key="6">
    <source>
        <dbReference type="ARBA" id="ARBA00023136"/>
    </source>
</evidence>
<organism evidence="9 10">
    <name type="scientific">Burkholderia pseudomallei</name>
    <name type="common">Pseudomonas pseudomallei</name>
    <dbReference type="NCBI Taxonomy" id="28450"/>
    <lineage>
        <taxon>Bacteria</taxon>
        <taxon>Pseudomonadati</taxon>
        <taxon>Pseudomonadota</taxon>
        <taxon>Betaproteobacteria</taxon>
        <taxon>Burkholderiales</taxon>
        <taxon>Burkholderiaceae</taxon>
        <taxon>Burkholderia</taxon>
        <taxon>pseudomallei group</taxon>
    </lineage>
</organism>
<dbReference type="GO" id="GO:0005384">
    <property type="term" value="F:manganese ion transmembrane transporter activity"/>
    <property type="evidence" value="ECO:0007669"/>
    <property type="project" value="TreeGrafter"/>
</dbReference>
<feature type="transmembrane region" description="Helical" evidence="8">
    <location>
        <begin position="102"/>
        <end position="122"/>
    </location>
</feature>
<keyword evidence="2" id="KW-0813">Transport</keyword>
<feature type="transmembrane region" description="Helical" evidence="8">
    <location>
        <begin position="248"/>
        <end position="271"/>
    </location>
</feature>